<dbReference type="eggNOG" id="ENOG5032WXV">
    <property type="taxonomic scope" value="Bacteria"/>
</dbReference>
<gene>
    <name evidence="1" type="ORF">BN8_02133</name>
</gene>
<keyword evidence="2" id="KW-1185">Reference proteome</keyword>
<dbReference type="AlphaFoldDB" id="I2GGP5"/>
<evidence type="ECO:0008006" key="3">
    <source>
        <dbReference type="Google" id="ProtNLM"/>
    </source>
</evidence>
<protein>
    <recommendedName>
        <fullName evidence="3">DUF1330 domain-containing protein</fullName>
    </recommendedName>
</protein>
<evidence type="ECO:0000313" key="2">
    <source>
        <dbReference type="Proteomes" id="UP000009309"/>
    </source>
</evidence>
<proteinExistence type="predicted"/>
<reference evidence="1 2" key="1">
    <citation type="journal article" date="2012" name="J. Bacteriol.">
        <title>Genome Sequence of the Filamentous Bacterium Fibrisoma limi BUZ 3T.</title>
        <authorList>
            <person name="Filippini M."/>
            <person name="Qi W."/>
            <person name="Jaenicke S."/>
            <person name="Goesmann A."/>
            <person name="Smits T.H."/>
            <person name="Bagheri H.C."/>
        </authorList>
    </citation>
    <scope>NUCLEOTIDE SEQUENCE [LARGE SCALE GENOMIC DNA]</scope>
    <source>
        <strain evidence="2">BUZ 3T</strain>
    </source>
</reference>
<dbReference type="EMBL" id="CAIT01000006">
    <property type="protein sequence ID" value="CCH53070.1"/>
    <property type="molecule type" value="Genomic_DNA"/>
</dbReference>
<evidence type="ECO:0000313" key="1">
    <source>
        <dbReference type="EMBL" id="CCH53070.1"/>
    </source>
</evidence>
<organism evidence="1 2">
    <name type="scientific">Fibrisoma limi BUZ 3</name>
    <dbReference type="NCBI Taxonomy" id="1185876"/>
    <lineage>
        <taxon>Bacteria</taxon>
        <taxon>Pseudomonadati</taxon>
        <taxon>Bacteroidota</taxon>
        <taxon>Cytophagia</taxon>
        <taxon>Cytophagales</taxon>
        <taxon>Spirosomataceae</taxon>
        <taxon>Fibrisoma</taxon>
    </lineage>
</organism>
<name>I2GGP5_9BACT</name>
<dbReference type="Proteomes" id="UP000009309">
    <property type="component" value="Unassembled WGS sequence"/>
</dbReference>
<sequence length="130" mass="14802">MSAGLERQKNLSFCLAGSSTNDLFQLTPRPMVYYTQVLFVVDGQEAIFESFEDQVLPFLSQYNGELLYRVRPPRSAVLATSFGYPYEIHLVSFPTLADFEAYRDNPQRLAYLPLKEQSIARVLLIEGKAL</sequence>
<accession>I2GGP5</accession>
<comment type="caution">
    <text evidence="1">The sequence shown here is derived from an EMBL/GenBank/DDBJ whole genome shotgun (WGS) entry which is preliminary data.</text>
</comment>